<sequence>MALNEPRHFLVLGAIVAGLLLLIGGVRWTMTEPARQRQEQEQSRQIEHQQNVDRLRQADCIDHPGRC</sequence>
<proteinExistence type="predicted"/>
<keyword evidence="1" id="KW-0472">Membrane</keyword>
<evidence type="ECO:0000256" key="1">
    <source>
        <dbReference type="SAM" id="Phobius"/>
    </source>
</evidence>
<reference evidence="2 3" key="1">
    <citation type="submission" date="2017-07" db="EMBL/GenBank/DDBJ databases">
        <title>Amycolatopsis thailandensis Genome sequencing and assembly.</title>
        <authorList>
            <person name="Kaur N."/>
            <person name="Mayilraj S."/>
        </authorList>
    </citation>
    <scope>NUCLEOTIDE SEQUENCE [LARGE SCALE GENOMIC DNA]</scope>
    <source>
        <strain evidence="2 3">JCM 16380</strain>
    </source>
</reference>
<evidence type="ECO:0000313" key="2">
    <source>
        <dbReference type="EMBL" id="OXM58697.1"/>
    </source>
</evidence>
<name>A0A229SIH3_9PSEU</name>
<accession>A0A229SIH3</accession>
<gene>
    <name evidence="2" type="ORF">CFP71_01395</name>
</gene>
<dbReference type="EMBL" id="NMQT01000007">
    <property type="protein sequence ID" value="OXM58697.1"/>
    <property type="molecule type" value="Genomic_DNA"/>
</dbReference>
<keyword evidence="3" id="KW-1185">Reference proteome</keyword>
<organism evidence="2 3">
    <name type="scientific">Amycolatopsis thailandensis</name>
    <dbReference type="NCBI Taxonomy" id="589330"/>
    <lineage>
        <taxon>Bacteria</taxon>
        <taxon>Bacillati</taxon>
        <taxon>Actinomycetota</taxon>
        <taxon>Actinomycetes</taxon>
        <taxon>Pseudonocardiales</taxon>
        <taxon>Pseudonocardiaceae</taxon>
        <taxon>Amycolatopsis</taxon>
    </lineage>
</organism>
<dbReference type="AlphaFoldDB" id="A0A229SIH3"/>
<keyword evidence="1" id="KW-0812">Transmembrane</keyword>
<dbReference type="Proteomes" id="UP000215223">
    <property type="component" value="Unassembled WGS sequence"/>
</dbReference>
<comment type="caution">
    <text evidence="2">The sequence shown here is derived from an EMBL/GenBank/DDBJ whole genome shotgun (WGS) entry which is preliminary data.</text>
</comment>
<protein>
    <submittedName>
        <fullName evidence="2">Uncharacterized protein</fullName>
    </submittedName>
</protein>
<evidence type="ECO:0000313" key="3">
    <source>
        <dbReference type="Proteomes" id="UP000215223"/>
    </source>
</evidence>
<feature type="transmembrane region" description="Helical" evidence="1">
    <location>
        <begin position="6"/>
        <end position="28"/>
    </location>
</feature>
<keyword evidence="1" id="KW-1133">Transmembrane helix</keyword>
<dbReference type="RefSeq" id="WP_093931996.1">
    <property type="nucleotide sequence ID" value="NZ_NMQT01000007.1"/>
</dbReference>